<name>A0ABV9QMB9_9FIRM</name>
<keyword evidence="3" id="KW-0001">2Fe-2S</keyword>
<evidence type="ECO:0000256" key="6">
    <source>
        <dbReference type="ARBA" id="ARBA00023002"/>
    </source>
</evidence>
<keyword evidence="5" id="KW-0274">FAD</keyword>
<evidence type="ECO:0000256" key="1">
    <source>
        <dbReference type="ARBA" id="ARBA00001974"/>
    </source>
</evidence>
<dbReference type="RefSeq" id="WP_379787298.1">
    <property type="nucleotide sequence ID" value="NZ_JBHSHL010000005.1"/>
</dbReference>
<evidence type="ECO:0000256" key="3">
    <source>
        <dbReference type="ARBA" id="ARBA00022714"/>
    </source>
</evidence>
<dbReference type="InterPro" id="IPR017938">
    <property type="entry name" value="Riboflavin_synthase-like_b-brl"/>
</dbReference>
<dbReference type="SUPFAM" id="SSF63380">
    <property type="entry name" value="Riboflavin synthase domain-like"/>
    <property type="match status" value="1"/>
</dbReference>
<dbReference type="InterPro" id="IPR013112">
    <property type="entry name" value="FAD-bd_8"/>
</dbReference>
<dbReference type="Gene3D" id="3.40.50.80">
    <property type="entry name" value="Nucleotide-binding domain of ferredoxin-NADP reductase (FNR) module"/>
    <property type="match status" value="1"/>
</dbReference>
<dbReference type="EMBL" id="JBHSHL010000005">
    <property type="protein sequence ID" value="MFC4803834.1"/>
    <property type="molecule type" value="Genomic_DNA"/>
</dbReference>
<evidence type="ECO:0000256" key="7">
    <source>
        <dbReference type="ARBA" id="ARBA00023004"/>
    </source>
</evidence>
<evidence type="ECO:0000256" key="5">
    <source>
        <dbReference type="ARBA" id="ARBA00022827"/>
    </source>
</evidence>
<feature type="transmembrane region" description="Helical" evidence="9">
    <location>
        <begin position="37"/>
        <end position="59"/>
    </location>
</feature>
<evidence type="ECO:0000313" key="11">
    <source>
        <dbReference type="EMBL" id="MFC4803834.1"/>
    </source>
</evidence>
<sequence>MLKQLKRRTYLLWTVILLIVPLPPAAALGGSFLRLSVWSLALYCGICAYTWMLAGVYLATKPVWIERRIGLPEMYFIHGGIGSFSLLAMSFHAFNLSSDGVTKLSGGFAFYLFGILFIYSVLFFGGRTAMRVQALKRFRQRAQRHLKHEISVWIHRLNLLAVLAVSVHVTTIGYIIEKNNGLFALVFYSYTGFVLLSYLFYVISRKKKVMRARVRKVSMIDEKATQLVLEGSSSSLRYRTGDFVFVSFPEYKELREPHPFSIGNLPGSGTLVLTVNGVGDFTHKVSELREGSQAVISQGYGILHDIVATLEDKDRLVFITGGAGVVPLLSLVQEFVDRDTLFLYTVQKDREFIGKDILEEMEKRKNFRVLLQKGRFSEEQLQKEVPLGQEFVYILAGTAEMNLSYQRYLKKKGVSSERIYFEEFYF</sequence>
<feature type="transmembrane region" description="Helical" evidence="9">
    <location>
        <begin position="75"/>
        <end position="96"/>
    </location>
</feature>
<proteinExistence type="predicted"/>
<keyword evidence="2" id="KW-0285">Flavoprotein</keyword>
<dbReference type="PANTHER" id="PTHR47354">
    <property type="entry name" value="NADH OXIDOREDUCTASE HCR"/>
    <property type="match status" value="1"/>
</dbReference>
<dbReference type="InterPro" id="IPR039261">
    <property type="entry name" value="FNR_nucleotide-bd"/>
</dbReference>
<dbReference type="SUPFAM" id="SSF52343">
    <property type="entry name" value="Ferredoxin reductase-like, C-terminal NADP-linked domain"/>
    <property type="match status" value="1"/>
</dbReference>
<feature type="domain" description="FAD-binding FR-type" evidence="10">
    <location>
        <begin position="207"/>
        <end position="306"/>
    </location>
</feature>
<organism evidence="11 12">
    <name type="scientific">Filifactor villosus</name>
    <dbReference type="NCBI Taxonomy" id="29374"/>
    <lineage>
        <taxon>Bacteria</taxon>
        <taxon>Bacillati</taxon>
        <taxon>Bacillota</taxon>
        <taxon>Clostridia</taxon>
        <taxon>Peptostreptococcales</taxon>
        <taxon>Filifactoraceae</taxon>
        <taxon>Filifactor</taxon>
    </lineage>
</organism>
<keyword evidence="9" id="KW-1133">Transmembrane helix</keyword>
<dbReference type="Pfam" id="PF08022">
    <property type="entry name" value="FAD_binding_8"/>
    <property type="match status" value="1"/>
</dbReference>
<dbReference type="InterPro" id="IPR050415">
    <property type="entry name" value="MRET"/>
</dbReference>
<keyword evidence="8" id="KW-0411">Iron-sulfur</keyword>
<dbReference type="Gene3D" id="2.40.30.10">
    <property type="entry name" value="Translation factors"/>
    <property type="match status" value="1"/>
</dbReference>
<reference evidence="12" key="1">
    <citation type="journal article" date="2019" name="Int. J. Syst. Evol. Microbiol.">
        <title>The Global Catalogue of Microorganisms (GCM) 10K type strain sequencing project: providing services to taxonomists for standard genome sequencing and annotation.</title>
        <authorList>
            <consortium name="The Broad Institute Genomics Platform"/>
            <consortium name="The Broad Institute Genome Sequencing Center for Infectious Disease"/>
            <person name="Wu L."/>
            <person name="Ma J."/>
        </authorList>
    </citation>
    <scope>NUCLEOTIDE SEQUENCE [LARGE SCALE GENOMIC DNA]</scope>
    <source>
        <strain evidence="12">CCUG 46385</strain>
    </source>
</reference>
<dbReference type="PROSITE" id="PS51384">
    <property type="entry name" value="FAD_FR"/>
    <property type="match status" value="1"/>
</dbReference>
<feature type="transmembrane region" description="Helical" evidence="9">
    <location>
        <begin position="108"/>
        <end position="129"/>
    </location>
</feature>
<keyword evidence="6" id="KW-0560">Oxidoreductase</keyword>
<keyword evidence="9" id="KW-0472">Membrane</keyword>
<comment type="cofactor">
    <cofactor evidence="1">
        <name>FAD</name>
        <dbReference type="ChEBI" id="CHEBI:57692"/>
    </cofactor>
</comment>
<comment type="caution">
    <text evidence="11">The sequence shown here is derived from an EMBL/GenBank/DDBJ whole genome shotgun (WGS) entry which is preliminary data.</text>
</comment>
<dbReference type="Proteomes" id="UP001595916">
    <property type="component" value="Unassembled WGS sequence"/>
</dbReference>
<evidence type="ECO:0000259" key="10">
    <source>
        <dbReference type="PROSITE" id="PS51384"/>
    </source>
</evidence>
<dbReference type="PANTHER" id="PTHR47354:SF8">
    <property type="entry name" value="1,2-PHENYLACETYL-COA EPOXIDASE, SUBUNIT E"/>
    <property type="match status" value="1"/>
</dbReference>
<protein>
    <recommendedName>
        <fullName evidence="10">FAD-binding FR-type domain-containing protein</fullName>
    </recommendedName>
</protein>
<keyword evidence="4" id="KW-0479">Metal-binding</keyword>
<evidence type="ECO:0000256" key="4">
    <source>
        <dbReference type="ARBA" id="ARBA00022723"/>
    </source>
</evidence>
<keyword evidence="9" id="KW-0812">Transmembrane</keyword>
<feature type="transmembrane region" description="Helical" evidence="9">
    <location>
        <begin position="182"/>
        <end position="203"/>
    </location>
</feature>
<gene>
    <name evidence="11" type="ORF">ACFO4R_01945</name>
</gene>
<dbReference type="InterPro" id="IPR017927">
    <property type="entry name" value="FAD-bd_FR_type"/>
</dbReference>
<evidence type="ECO:0000313" key="12">
    <source>
        <dbReference type="Proteomes" id="UP001595916"/>
    </source>
</evidence>
<evidence type="ECO:0000256" key="2">
    <source>
        <dbReference type="ARBA" id="ARBA00022630"/>
    </source>
</evidence>
<keyword evidence="7" id="KW-0408">Iron</keyword>
<feature type="transmembrane region" description="Helical" evidence="9">
    <location>
        <begin position="150"/>
        <end position="176"/>
    </location>
</feature>
<evidence type="ECO:0000256" key="9">
    <source>
        <dbReference type="SAM" id="Phobius"/>
    </source>
</evidence>
<evidence type="ECO:0000256" key="8">
    <source>
        <dbReference type="ARBA" id="ARBA00023014"/>
    </source>
</evidence>
<accession>A0ABV9QMB9</accession>
<keyword evidence="12" id="KW-1185">Reference proteome</keyword>